<reference evidence="1 2" key="1">
    <citation type="journal article" date="2016" name="Genome Announc.">
        <title>Draft Genome Sequence of the Thermotolerant Cyanobacterium Desertifilum sp. IPPAS B-1220.</title>
        <authorList>
            <person name="Mironov K.S."/>
            <person name="Sinetova M.A."/>
            <person name="Bolatkhan K."/>
            <person name="Zayadan B.K."/>
            <person name="Ustinova V.V."/>
            <person name="Kupriyanova E.V."/>
            <person name="Skrypnik A.N."/>
            <person name="Gogoleva N.E."/>
            <person name="Gogolev Y.V."/>
            <person name="Los D.A."/>
        </authorList>
    </citation>
    <scope>NUCLEOTIDE SEQUENCE [LARGE SCALE GENOMIC DNA]</scope>
    <source>
        <strain evidence="1 2">IPPAS B-1220</strain>
    </source>
</reference>
<accession>A0ACD5GTA0</accession>
<gene>
    <name evidence="1" type="ORF">BH720_034760</name>
</gene>
<evidence type="ECO:0000313" key="2">
    <source>
        <dbReference type="Proteomes" id="UP000095472"/>
    </source>
</evidence>
<keyword evidence="2" id="KW-1185">Reference proteome</keyword>
<organism evidence="1 2">
    <name type="scientific">Desertifilum tharense IPPAS B-1220</name>
    <dbReference type="NCBI Taxonomy" id="1781255"/>
    <lineage>
        <taxon>Bacteria</taxon>
        <taxon>Bacillati</taxon>
        <taxon>Cyanobacteriota</taxon>
        <taxon>Cyanophyceae</taxon>
        <taxon>Desertifilales</taxon>
        <taxon>Desertifilaceae</taxon>
        <taxon>Desertifilum</taxon>
    </lineage>
</organism>
<protein>
    <submittedName>
        <fullName evidence="1">Uncharacterized protein</fullName>
    </submittedName>
</protein>
<sequence length="88" mass="9820">MRQLGTVRSPIVGIAIVDKQLIWATQTTLTRYVSRQSFNFKAPIQALLPYQRGCLAVTEQEIYDLKLWGLEATPQPSRPVCQPSDCGG</sequence>
<proteinExistence type="predicted"/>
<name>A0ACD5GTA0_9CYAN</name>
<dbReference type="Proteomes" id="UP000095472">
    <property type="component" value="Chromosome"/>
</dbReference>
<dbReference type="EMBL" id="CP182909">
    <property type="protein sequence ID" value="XPM64123.1"/>
    <property type="molecule type" value="Genomic_DNA"/>
</dbReference>
<evidence type="ECO:0000313" key="1">
    <source>
        <dbReference type="EMBL" id="XPM64123.1"/>
    </source>
</evidence>